<evidence type="ECO:0000313" key="3">
    <source>
        <dbReference type="Proteomes" id="UP000000311"/>
    </source>
</evidence>
<evidence type="ECO:0000313" key="2">
    <source>
        <dbReference type="EMBL" id="EFN74691.1"/>
    </source>
</evidence>
<keyword evidence="3" id="KW-1185">Reference proteome</keyword>
<name>E1ZVU0_CAMFO</name>
<feature type="domain" description="Retrotransposon gag" evidence="1">
    <location>
        <begin position="40"/>
        <end position="107"/>
    </location>
</feature>
<dbReference type="InParanoid" id="E1ZVU0"/>
<dbReference type="AlphaFoldDB" id="E1ZVU0"/>
<evidence type="ECO:0000259" key="1">
    <source>
        <dbReference type="Pfam" id="PF03732"/>
    </source>
</evidence>
<sequence>IRKWGLHFDGKDPLSFLERVEKFSTAYGYDGSCLLTGLPELLRGDALLWYRNCQGSWNTWEQFCEDLKDQYLPRGYQRQLRREIQHQKQQSNETFRKYATTVLTMMRR</sequence>
<reference evidence="2 3" key="1">
    <citation type="journal article" date="2010" name="Science">
        <title>Genomic comparison of the ants Camponotus floridanus and Harpegnathos saltator.</title>
        <authorList>
            <person name="Bonasio R."/>
            <person name="Zhang G."/>
            <person name="Ye C."/>
            <person name="Mutti N.S."/>
            <person name="Fang X."/>
            <person name="Qin N."/>
            <person name="Donahue G."/>
            <person name="Yang P."/>
            <person name="Li Q."/>
            <person name="Li C."/>
            <person name="Zhang P."/>
            <person name="Huang Z."/>
            <person name="Berger S.L."/>
            <person name="Reinberg D."/>
            <person name="Wang J."/>
            <person name="Liebig J."/>
        </authorList>
    </citation>
    <scope>NUCLEOTIDE SEQUENCE [LARGE SCALE GENOMIC DNA]</scope>
    <source>
        <strain evidence="3">C129</strain>
    </source>
</reference>
<gene>
    <name evidence="2" type="ORF">EAG_03538</name>
</gene>
<dbReference type="Pfam" id="PF03732">
    <property type="entry name" value="Retrotrans_gag"/>
    <property type="match status" value="1"/>
</dbReference>
<dbReference type="Proteomes" id="UP000000311">
    <property type="component" value="Unassembled WGS sequence"/>
</dbReference>
<dbReference type="InterPro" id="IPR005162">
    <property type="entry name" value="Retrotrans_gag_dom"/>
</dbReference>
<dbReference type="OrthoDB" id="7552747at2759"/>
<feature type="non-terminal residue" evidence="2">
    <location>
        <position position="108"/>
    </location>
</feature>
<organism evidence="3">
    <name type="scientific">Camponotus floridanus</name>
    <name type="common">Florida carpenter ant</name>
    <dbReference type="NCBI Taxonomy" id="104421"/>
    <lineage>
        <taxon>Eukaryota</taxon>
        <taxon>Metazoa</taxon>
        <taxon>Ecdysozoa</taxon>
        <taxon>Arthropoda</taxon>
        <taxon>Hexapoda</taxon>
        <taxon>Insecta</taxon>
        <taxon>Pterygota</taxon>
        <taxon>Neoptera</taxon>
        <taxon>Endopterygota</taxon>
        <taxon>Hymenoptera</taxon>
        <taxon>Apocrita</taxon>
        <taxon>Aculeata</taxon>
        <taxon>Formicoidea</taxon>
        <taxon>Formicidae</taxon>
        <taxon>Formicinae</taxon>
        <taxon>Camponotus</taxon>
    </lineage>
</organism>
<proteinExistence type="predicted"/>
<feature type="non-terminal residue" evidence="2">
    <location>
        <position position="1"/>
    </location>
</feature>
<accession>E1ZVU0</accession>
<dbReference type="EMBL" id="GL434640">
    <property type="protein sequence ID" value="EFN74691.1"/>
    <property type="molecule type" value="Genomic_DNA"/>
</dbReference>
<protein>
    <recommendedName>
        <fullName evidence="1">Retrotransposon gag domain-containing protein</fullName>
    </recommendedName>
</protein>